<keyword evidence="2" id="KW-1185">Reference proteome</keyword>
<organism evidence="1 2">
    <name type="scientific">Hymenolepis diminuta</name>
    <name type="common">Rat tapeworm</name>
    <dbReference type="NCBI Taxonomy" id="6216"/>
    <lineage>
        <taxon>Eukaryota</taxon>
        <taxon>Metazoa</taxon>
        <taxon>Spiralia</taxon>
        <taxon>Lophotrochozoa</taxon>
        <taxon>Platyhelminthes</taxon>
        <taxon>Cestoda</taxon>
        <taxon>Eucestoda</taxon>
        <taxon>Cyclophyllidea</taxon>
        <taxon>Hymenolepididae</taxon>
        <taxon>Hymenolepis</taxon>
    </lineage>
</organism>
<gene>
    <name evidence="1" type="ORF">WMSIL1_LOCUS4668</name>
</gene>
<dbReference type="Proteomes" id="UP000321570">
    <property type="component" value="Unassembled WGS sequence"/>
</dbReference>
<protein>
    <submittedName>
        <fullName evidence="1">Uncharacterized protein</fullName>
    </submittedName>
</protein>
<feature type="non-terminal residue" evidence="1">
    <location>
        <position position="1"/>
    </location>
</feature>
<dbReference type="EMBL" id="CABIJS010000123">
    <property type="protein sequence ID" value="VUZ44448.1"/>
    <property type="molecule type" value="Genomic_DNA"/>
</dbReference>
<sequence length="97" mass="10869">APTLPVHFHSSSARFPLHLSLLSPFLLKPYCSSFSTFWSNRLLVFCSTVVARSHSNGYKLVTVVAVVSCQQLIVALTATSQFNFKKIKGNYLKKKYT</sequence>
<name>A0A564YCJ7_HYMDI</name>
<reference evidence="1 2" key="1">
    <citation type="submission" date="2019-07" db="EMBL/GenBank/DDBJ databases">
        <authorList>
            <person name="Jastrzebski P J."/>
            <person name="Paukszto L."/>
            <person name="Jastrzebski P J."/>
        </authorList>
    </citation>
    <scope>NUCLEOTIDE SEQUENCE [LARGE SCALE GENOMIC DNA]</scope>
    <source>
        <strain evidence="1 2">WMS-il1</strain>
    </source>
</reference>
<dbReference type="AlphaFoldDB" id="A0A564YCJ7"/>
<evidence type="ECO:0000313" key="2">
    <source>
        <dbReference type="Proteomes" id="UP000321570"/>
    </source>
</evidence>
<evidence type="ECO:0000313" key="1">
    <source>
        <dbReference type="EMBL" id="VUZ44448.1"/>
    </source>
</evidence>
<accession>A0A564YCJ7</accession>
<proteinExistence type="predicted"/>